<sequence>MARKLPRKDVVIVGLGWTGSILANELTDEGLDVVAIERGPWRNTATDFNVGYMQDELRYAIRKDLFLRPAQSTLTFRNNVEQEALPIREFGSFLPGNGVGGAGVHWNGQTWRFLPSDFRCRSHLSERYGEKFIPDELTIQDWGVTYEEMEPYYDKFEYLAGVSGKAGNINGKRQDGGNPFEGARARDYPLPPLDMTYGPKLFAEGAREAGYHPFPQPAANASRSYTNTLGVEMGACSYCGFCERFGCANYSKASPQTTILPVLMRKPNFECRTNSEVVRINLDRSGKRATGVTYVDAQGQEWEQPGDLVLVCAFILFNVHMLLVSGIGKPYDPKTATGTVGRNYTYQTYAGVEMFFDNKNFNPFIATGAIGQCIDDFNGDNFDHSGLDFVGGAGIMCASTNARPIATRPTPPGTPRWGSTWKKATTDNYLSSLYLNAQGGSYATRGNYLDLDPTYKDRLGRPLLRMTFDFPDNDIRMISYVTRKAEEIAKVMTPRQIVPHYRTKPYSVVPYQSTHNIGGAIMGSDPKTSVVNKYLQSWDVPNVFVIGASAFPQNAGYNPTDTVGALAYKAADAIRNLYLKNEGPLVPA</sequence>
<dbReference type="Gene3D" id="3.50.50.60">
    <property type="entry name" value="FAD/NAD(P)-binding domain"/>
    <property type="match status" value="2"/>
</dbReference>
<dbReference type="PANTHER" id="PTHR46056:SF12">
    <property type="entry name" value="LONG-CHAIN-ALCOHOL OXIDASE"/>
    <property type="match status" value="1"/>
</dbReference>
<feature type="domain" description="Glucose-methanol-choline oxidoreductase C-terminal" evidence="6">
    <location>
        <begin position="447"/>
        <end position="567"/>
    </location>
</feature>
<dbReference type="GO" id="GO:0050660">
    <property type="term" value="F:flavin adenine dinucleotide binding"/>
    <property type="evidence" value="ECO:0007669"/>
    <property type="project" value="InterPro"/>
</dbReference>
<proteinExistence type="inferred from homology"/>
<keyword evidence="8" id="KW-1185">Reference proteome</keyword>
<dbReference type="InterPro" id="IPR000172">
    <property type="entry name" value="GMC_OxRdtase_N"/>
</dbReference>
<dbReference type="Proteomes" id="UP000239434">
    <property type="component" value="Unassembled WGS sequence"/>
</dbReference>
<organism evidence="7 8">
    <name type="scientific">Phyllobacterium phragmitis</name>
    <dbReference type="NCBI Taxonomy" id="2670329"/>
    <lineage>
        <taxon>Bacteria</taxon>
        <taxon>Pseudomonadati</taxon>
        <taxon>Pseudomonadota</taxon>
        <taxon>Alphaproteobacteria</taxon>
        <taxon>Hyphomicrobiales</taxon>
        <taxon>Phyllobacteriaceae</taxon>
        <taxon>Phyllobacterium</taxon>
    </lineage>
</organism>
<evidence type="ECO:0000313" key="8">
    <source>
        <dbReference type="Proteomes" id="UP000239434"/>
    </source>
</evidence>
<evidence type="ECO:0000256" key="4">
    <source>
        <dbReference type="ARBA" id="ARBA00023002"/>
    </source>
</evidence>
<dbReference type="PANTHER" id="PTHR46056">
    <property type="entry name" value="LONG-CHAIN-ALCOHOL OXIDASE"/>
    <property type="match status" value="1"/>
</dbReference>
<dbReference type="SUPFAM" id="SSF51905">
    <property type="entry name" value="FAD/NAD(P)-binding domain"/>
    <property type="match status" value="1"/>
</dbReference>
<comment type="similarity">
    <text evidence="1">Belongs to the GMC oxidoreductase family.</text>
</comment>
<name>A0A2S9IW67_9HYPH</name>
<accession>A0A2S9IW67</accession>
<evidence type="ECO:0000313" key="7">
    <source>
        <dbReference type="EMBL" id="PRD44758.1"/>
    </source>
</evidence>
<feature type="domain" description="Glucose-methanol-choline oxidoreductase N-terminal" evidence="5">
    <location>
        <begin position="232"/>
        <end position="345"/>
    </location>
</feature>
<evidence type="ECO:0000256" key="2">
    <source>
        <dbReference type="ARBA" id="ARBA00022630"/>
    </source>
</evidence>
<protein>
    <submittedName>
        <fullName evidence="7">GMC family oxidoreductase</fullName>
    </submittedName>
</protein>
<dbReference type="RefSeq" id="WP_105740840.1">
    <property type="nucleotide sequence ID" value="NZ_PVBR01000003.1"/>
</dbReference>
<comment type="caution">
    <text evidence="7">The sequence shown here is derived from an EMBL/GenBank/DDBJ whole genome shotgun (WGS) entry which is preliminary data.</text>
</comment>
<keyword evidence="2" id="KW-0285">Flavoprotein</keyword>
<gene>
    <name evidence="7" type="ORF">C5748_05020</name>
</gene>
<reference evidence="7 8" key="1">
    <citation type="submission" date="2018-02" db="EMBL/GenBank/DDBJ databases">
        <title>The draft genome of Phyllobacterium sp. 1N-3.</title>
        <authorList>
            <person name="Liu L."/>
            <person name="Li L."/>
            <person name="Zhang X."/>
            <person name="Wang T."/>
            <person name="Liang L."/>
        </authorList>
    </citation>
    <scope>NUCLEOTIDE SEQUENCE [LARGE SCALE GENOMIC DNA]</scope>
    <source>
        <strain evidence="7 8">1N-3</strain>
    </source>
</reference>
<keyword evidence="3" id="KW-0274">FAD</keyword>
<dbReference type="Pfam" id="PF05199">
    <property type="entry name" value="GMC_oxred_C"/>
    <property type="match status" value="1"/>
</dbReference>
<dbReference type="GO" id="GO:0016614">
    <property type="term" value="F:oxidoreductase activity, acting on CH-OH group of donors"/>
    <property type="evidence" value="ECO:0007669"/>
    <property type="project" value="InterPro"/>
</dbReference>
<dbReference type="EMBL" id="PVBR01000003">
    <property type="protein sequence ID" value="PRD44758.1"/>
    <property type="molecule type" value="Genomic_DNA"/>
</dbReference>
<dbReference type="AlphaFoldDB" id="A0A2S9IW67"/>
<evidence type="ECO:0000256" key="1">
    <source>
        <dbReference type="ARBA" id="ARBA00010790"/>
    </source>
</evidence>
<evidence type="ECO:0000256" key="3">
    <source>
        <dbReference type="ARBA" id="ARBA00022827"/>
    </source>
</evidence>
<dbReference type="InterPro" id="IPR007867">
    <property type="entry name" value="GMC_OxRtase_C"/>
</dbReference>
<evidence type="ECO:0000259" key="5">
    <source>
        <dbReference type="Pfam" id="PF00732"/>
    </source>
</evidence>
<keyword evidence="4" id="KW-0560">Oxidoreductase</keyword>
<dbReference type="InterPro" id="IPR036188">
    <property type="entry name" value="FAD/NAD-bd_sf"/>
</dbReference>
<evidence type="ECO:0000259" key="6">
    <source>
        <dbReference type="Pfam" id="PF05199"/>
    </source>
</evidence>
<dbReference type="Pfam" id="PF00732">
    <property type="entry name" value="GMC_oxred_N"/>
    <property type="match status" value="1"/>
</dbReference>